<keyword evidence="3" id="KW-0804">Transcription</keyword>
<keyword evidence="2" id="KW-0805">Transcription regulation</keyword>
<dbReference type="PANTHER" id="PTHR13115">
    <property type="entry name" value="RNA POLYMERASE-ASSOCIATED PROTEIN RTF1 HOMOLOG"/>
    <property type="match status" value="1"/>
</dbReference>
<evidence type="ECO:0000259" key="6">
    <source>
        <dbReference type="PROSITE" id="PS51360"/>
    </source>
</evidence>
<dbReference type="Proteomes" id="UP000233837">
    <property type="component" value="Unassembled WGS sequence"/>
</dbReference>
<dbReference type="InterPro" id="IPR036128">
    <property type="entry name" value="Plus3-like_sf"/>
</dbReference>
<evidence type="ECO:0000256" key="3">
    <source>
        <dbReference type="ARBA" id="ARBA00023163"/>
    </source>
</evidence>
<dbReference type="InterPro" id="IPR004343">
    <property type="entry name" value="Plus-3_dom"/>
</dbReference>
<dbReference type="SUPFAM" id="SSF159042">
    <property type="entry name" value="Plus3-like"/>
    <property type="match status" value="1"/>
</dbReference>
<evidence type="ECO:0000256" key="1">
    <source>
        <dbReference type="ARBA" id="ARBA00004123"/>
    </source>
</evidence>
<accession>A0A2I0VEY3</accession>
<dbReference type="FunFam" id="3.90.70.200:FF:000003">
    <property type="entry name" value="RNA polymerase-associated protein RTF1"/>
    <property type="match status" value="1"/>
</dbReference>
<dbReference type="GO" id="GO:0003677">
    <property type="term" value="F:DNA binding"/>
    <property type="evidence" value="ECO:0007669"/>
    <property type="project" value="InterPro"/>
</dbReference>
<dbReference type="PROSITE" id="PS51360">
    <property type="entry name" value="PLUS3"/>
    <property type="match status" value="1"/>
</dbReference>
<gene>
    <name evidence="7" type="ORF">MA16_Dca026872</name>
</gene>
<dbReference type="SMART" id="SM00719">
    <property type="entry name" value="Plus3"/>
    <property type="match status" value="1"/>
</dbReference>
<sequence length="433" mass="49798">MRQQEPNSYRKYSLAITVPKFDLSDSSDDGKEGKSSEDNNIDDNLDDLMASKSRPIRYEDVKEITIRRSKLAKWHMEPFFEKIVAGCFVRVGIGRTRNGPKYRLCVVNNVYATNQNRQYEFEGRITCKWLNCKWGSETSTARWQMIMISNSPPTEEEFKEWLREMERNGRHIPCLQEVDAKKEEIQKTGTFVYSLRTVKMMIEINKSSSSRPINVAIEKIRLKASTKTAESAGKESEADRLRAKLKELDDLSIQIKPVDASSFRLLEMNRKNRAENYKKASEMKPVDTNLKFGEEGYDPSARKWTKPLLQCVIYNNEETKNVDHDTNKHEETCKESLVAAMEEAKDEGKLIDTRPPVDHGEELMALHNFELPISLAALNKYRGAEGVQRGFIERKRKIEATIGHAVPDEYGKSKGFTLSISDYKRRKGFILGT</sequence>
<name>A0A2I0VEY3_9ASPA</name>
<evidence type="ECO:0000256" key="5">
    <source>
        <dbReference type="SAM" id="MobiDB-lite"/>
    </source>
</evidence>
<keyword evidence="4" id="KW-0539">Nucleus</keyword>
<dbReference type="Pfam" id="PF03126">
    <property type="entry name" value="Plus-3"/>
    <property type="match status" value="1"/>
</dbReference>
<feature type="region of interest" description="Disordered" evidence="5">
    <location>
        <begin position="21"/>
        <end position="46"/>
    </location>
</feature>
<dbReference type="EMBL" id="KZ503711">
    <property type="protein sequence ID" value="PKU61982.1"/>
    <property type="molecule type" value="Genomic_DNA"/>
</dbReference>
<dbReference type="STRING" id="906689.A0A2I0VEY3"/>
<comment type="subcellular location">
    <subcellularLocation>
        <location evidence="1">Nucleus</location>
    </subcellularLocation>
</comment>
<keyword evidence="8" id="KW-1185">Reference proteome</keyword>
<feature type="compositionally biased region" description="Basic and acidic residues" evidence="5">
    <location>
        <begin position="28"/>
        <end position="37"/>
    </location>
</feature>
<evidence type="ECO:0000313" key="7">
    <source>
        <dbReference type="EMBL" id="PKU61982.1"/>
    </source>
</evidence>
<dbReference type="PANTHER" id="PTHR13115:SF8">
    <property type="entry name" value="RNA POLYMERASE-ASSOCIATED PROTEIN RTF1 HOMOLOG"/>
    <property type="match status" value="1"/>
</dbReference>
<evidence type="ECO:0000256" key="2">
    <source>
        <dbReference type="ARBA" id="ARBA00023015"/>
    </source>
</evidence>
<organism evidence="7 8">
    <name type="scientific">Dendrobium catenatum</name>
    <dbReference type="NCBI Taxonomy" id="906689"/>
    <lineage>
        <taxon>Eukaryota</taxon>
        <taxon>Viridiplantae</taxon>
        <taxon>Streptophyta</taxon>
        <taxon>Embryophyta</taxon>
        <taxon>Tracheophyta</taxon>
        <taxon>Spermatophyta</taxon>
        <taxon>Magnoliopsida</taxon>
        <taxon>Liliopsida</taxon>
        <taxon>Asparagales</taxon>
        <taxon>Orchidaceae</taxon>
        <taxon>Epidendroideae</taxon>
        <taxon>Malaxideae</taxon>
        <taxon>Dendrobiinae</taxon>
        <taxon>Dendrobium</taxon>
    </lineage>
</organism>
<protein>
    <recommendedName>
        <fullName evidence="6">Plus3 domain-containing protein</fullName>
    </recommendedName>
</protein>
<evidence type="ECO:0000313" key="8">
    <source>
        <dbReference type="Proteomes" id="UP000233837"/>
    </source>
</evidence>
<dbReference type="AlphaFoldDB" id="A0A2I0VEY3"/>
<reference evidence="7 8" key="2">
    <citation type="journal article" date="2017" name="Nature">
        <title>The Apostasia genome and the evolution of orchids.</title>
        <authorList>
            <person name="Zhang G.Q."/>
            <person name="Liu K.W."/>
            <person name="Li Z."/>
            <person name="Lohaus R."/>
            <person name="Hsiao Y.Y."/>
            <person name="Niu S.C."/>
            <person name="Wang J.Y."/>
            <person name="Lin Y.C."/>
            <person name="Xu Q."/>
            <person name="Chen L.J."/>
            <person name="Yoshida K."/>
            <person name="Fujiwara S."/>
            <person name="Wang Z.W."/>
            <person name="Zhang Y.Q."/>
            <person name="Mitsuda N."/>
            <person name="Wang M."/>
            <person name="Liu G.H."/>
            <person name="Pecoraro L."/>
            <person name="Huang H.X."/>
            <person name="Xiao X.J."/>
            <person name="Lin M."/>
            <person name="Wu X.Y."/>
            <person name="Wu W.L."/>
            <person name="Chen Y.Y."/>
            <person name="Chang S.B."/>
            <person name="Sakamoto S."/>
            <person name="Ohme-Takagi M."/>
            <person name="Yagi M."/>
            <person name="Zeng S.J."/>
            <person name="Shen C.Y."/>
            <person name="Yeh C.M."/>
            <person name="Luo Y.B."/>
            <person name="Tsai W.C."/>
            <person name="Van de Peer Y."/>
            <person name="Liu Z.J."/>
        </authorList>
    </citation>
    <scope>NUCLEOTIDE SEQUENCE [LARGE SCALE GENOMIC DNA]</scope>
    <source>
        <tissue evidence="7">The whole plant</tissue>
    </source>
</reference>
<dbReference type="GO" id="GO:0016593">
    <property type="term" value="C:Cdc73/Paf1 complex"/>
    <property type="evidence" value="ECO:0007669"/>
    <property type="project" value="TreeGrafter"/>
</dbReference>
<dbReference type="GO" id="GO:1990269">
    <property type="term" value="F:RNA polymerase II C-terminal domain phosphoserine binding"/>
    <property type="evidence" value="ECO:0007669"/>
    <property type="project" value="TreeGrafter"/>
</dbReference>
<dbReference type="Gene3D" id="3.90.70.200">
    <property type="entry name" value="Plus-3 domain"/>
    <property type="match status" value="1"/>
</dbReference>
<evidence type="ECO:0000256" key="4">
    <source>
        <dbReference type="ARBA" id="ARBA00023242"/>
    </source>
</evidence>
<feature type="domain" description="Plus3" evidence="6">
    <location>
        <begin position="55"/>
        <end position="190"/>
    </location>
</feature>
<proteinExistence type="predicted"/>
<reference evidence="7 8" key="1">
    <citation type="journal article" date="2016" name="Sci. Rep.">
        <title>The Dendrobium catenatum Lindl. genome sequence provides insights into polysaccharide synthase, floral development and adaptive evolution.</title>
        <authorList>
            <person name="Zhang G.Q."/>
            <person name="Xu Q."/>
            <person name="Bian C."/>
            <person name="Tsai W.C."/>
            <person name="Yeh C.M."/>
            <person name="Liu K.W."/>
            <person name="Yoshida K."/>
            <person name="Zhang L.S."/>
            <person name="Chang S.B."/>
            <person name="Chen F."/>
            <person name="Shi Y."/>
            <person name="Su Y.Y."/>
            <person name="Zhang Y.Q."/>
            <person name="Chen L.J."/>
            <person name="Yin Y."/>
            <person name="Lin M."/>
            <person name="Huang H."/>
            <person name="Deng H."/>
            <person name="Wang Z.W."/>
            <person name="Zhu S.L."/>
            <person name="Zhao X."/>
            <person name="Deng C."/>
            <person name="Niu S.C."/>
            <person name="Huang J."/>
            <person name="Wang M."/>
            <person name="Liu G.H."/>
            <person name="Yang H.J."/>
            <person name="Xiao X.J."/>
            <person name="Hsiao Y.Y."/>
            <person name="Wu W.L."/>
            <person name="Chen Y.Y."/>
            <person name="Mitsuda N."/>
            <person name="Ohme-Takagi M."/>
            <person name="Luo Y.B."/>
            <person name="Van de Peer Y."/>
            <person name="Liu Z.J."/>
        </authorList>
    </citation>
    <scope>NUCLEOTIDE SEQUENCE [LARGE SCALE GENOMIC DNA]</scope>
    <source>
        <tissue evidence="7">The whole plant</tissue>
    </source>
</reference>